<evidence type="ECO:0000313" key="4">
    <source>
        <dbReference type="Proteomes" id="UP000245699"/>
    </source>
</evidence>
<feature type="compositionally biased region" description="Polar residues" evidence="1">
    <location>
        <begin position="143"/>
        <end position="166"/>
    </location>
</feature>
<gene>
    <name evidence="3" type="ORF">BB559_004220</name>
    <name evidence="2" type="ORF">BB559_005216</name>
</gene>
<evidence type="ECO:0000256" key="1">
    <source>
        <dbReference type="SAM" id="MobiDB-lite"/>
    </source>
</evidence>
<feature type="region of interest" description="Disordered" evidence="1">
    <location>
        <begin position="294"/>
        <end position="325"/>
    </location>
</feature>
<name>A0A2T9YFZ5_9FUNG</name>
<accession>A0A2T9YFZ5</accession>
<dbReference type="Proteomes" id="UP000245699">
    <property type="component" value="Unassembled WGS sequence"/>
</dbReference>
<keyword evidence="4" id="KW-1185">Reference proteome</keyword>
<evidence type="ECO:0000313" key="2">
    <source>
        <dbReference type="EMBL" id="PVU89155.1"/>
    </source>
</evidence>
<organism evidence="3 4">
    <name type="scientific">Furculomyces boomerangus</name>
    <dbReference type="NCBI Taxonomy" id="61424"/>
    <lineage>
        <taxon>Eukaryota</taxon>
        <taxon>Fungi</taxon>
        <taxon>Fungi incertae sedis</taxon>
        <taxon>Zoopagomycota</taxon>
        <taxon>Kickxellomycotina</taxon>
        <taxon>Harpellomycetes</taxon>
        <taxon>Harpellales</taxon>
        <taxon>Harpellaceae</taxon>
        <taxon>Furculomyces</taxon>
    </lineage>
</organism>
<proteinExistence type="predicted"/>
<protein>
    <submittedName>
        <fullName evidence="3">Uncharacterized protein</fullName>
    </submittedName>
</protein>
<sequence length="642" mass="71964">MAFITSRDISSLQQLLAIDRLSVIPEEDENYTEIASTIKSRYRTSSPCYYSDSEVGSYYYRNSYDFPSSSQDFYFSSGLDTNSIISEKTSDSIKRSSSVSKALNKSSFTKPSPSENEISPSENYKDFLKLSKILEEPKRKIPNDTSSSNLPQKISPQTSISPQPLIVNTNTSTDPISESKSVSETIYTTSTLTSTKKLETNKDEMEQAIDSSTTINSVQTPTENTSTPPKIYLKPGTLILKSKKAAKEFSETNPNQQDDRLENWLEKSVDNIEKSEEGELTLKLQVLTSSFSKSFTPKSVPNSLKSTEKQSFHQKSNPNSNSGSANKVLAEHATTNHNRIITKSPINTPTQTRINPKFINNNTQYIASNLSDPINVAGIKHKNIATNTYKYKPAPHYIKAKLHNFNTNNNILTNPLYNTDDTLNTINQKTFISAYNETNELLRFIKTSPIDCSNEVINYTSGYQAETKKTTRKSFPPDPNQKSPARISNYQMQNYQQFSTPRSIRTVDHPASASPHQFVKTSPKNNIYLTSVTQSQESSSYNRTLNAQSRMNNRSKMGHQLESNVGRHYVKNSRSLDIKNNKSQLNISNEKIDAIKDRISSLRLKASTSGIGQIKMERASPIGAKRIISELDHLGNSIVTLD</sequence>
<evidence type="ECO:0000313" key="3">
    <source>
        <dbReference type="EMBL" id="PVU91240.1"/>
    </source>
</evidence>
<dbReference type="AlphaFoldDB" id="A0A2T9YFZ5"/>
<feature type="region of interest" description="Disordered" evidence="1">
    <location>
        <begin position="135"/>
        <end position="166"/>
    </location>
</feature>
<feature type="compositionally biased region" description="Polar residues" evidence="1">
    <location>
        <begin position="313"/>
        <end position="325"/>
    </location>
</feature>
<dbReference type="EMBL" id="MBFT01000570">
    <property type="protein sequence ID" value="PVU89155.1"/>
    <property type="molecule type" value="Genomic_DNA"/>
</dbReference>
<feature type="compositionally biased region" description="Polar residues" evidence="1">
    <location>
        <begin position="209"/>
        <end position="228"/>
    </location>
</feature>
<dbReference type="EMBL" id="MBFT01000433">
    <property type="protein sequence ID" value="PVU91240.1"/>
    <property type="molecule type" value="Genomic_DNA"/>
</dbReference>
<comment type="caution">
    <text evidence="3">The sequence shown here is derived from an EMBL/GenBank/DDBJ whole genome shotgun (WGS) entry which is preliminary data.</text>
</comment>
<feature type="region of interest" description="Disordered" evidence="1">
    <location>
        <begin position="466"/>
        <end position="485"/>
    </location>
</feature>
<feature type="region of interest" description="Disordered" evidence="1">
    <location>
        <begin position="206"/>
        <end position="232"/>
    </location>
</feature>
<reference evidence="3 4" key="1">
    <citation type="journal article" date="2018" name="MBio">
        <title>Comparative Genomics Reveals the Core Gene Toolbox for the Fungus-Insect Symbiosis.</title>
        <authorList>
            <person name="Wang Y."/>
            <person name="Stata M."/>
            <person name="Wang W."/>
            <person name="Stajich J.E."/>
            <person name="White M.M."/>
            <person name="Moncalvo J.M."/>
        </authorList>
    </citation>
    <scope>NUCLEOTIDE SEQUENCE [LARGE SCALE GENOMIC DNA]</scope>
    <source>
        <strain evidence="3 4">AUS-77-4</strain>
    </source>
</reference>